<feature type="domain" description="ABC transmembrane type-1" evidence="13">
    <location>
        <begin position="45"/>
        <end position="322"/>
    </location>
</feature>
<keyword evidence="9 11" id="KW-0472">Membrane</keyword>
<dbReference type="InterPro" id="IPR050095">
    <property type="entry name" value="ECF_ABC_transporter_ATP-bd"/>
</dbReference>
<dbReference type="SMART" id="SM00382">
    <property type="entry name" value="AAA"/>
    <property type="match status" value="1"/>
</dbReference>
<dbReference type="SUPFAM" id="SSF52540">
    <property type="entry name" value="P-loop containing nucleoside triphosphate hydrolases"/>
    <property type="match status" value="1"/>
</dbReference>
<keyword evidence="6" id="KW-0547">Nucleotide-binding</keyword>
<dbReference type="GO" id="GO:0005524">
    <property type="term" value="F:ATP binding"/>
    <property type="evidence" value="ECO:0007669"/>
    <property type="project" value="UniProtKB-KW"/>
</dbReference>
<dbReference type="PANTHER" id="PTHR43553">
    <property type="entry name" value="HEAVY METAL TRANSPORTER"/>
    <property type="match status" value="1"/>
</dbReference>
<comment type="subcellular location">
    <subcellularLocation>
        <location evidence="1">Cell membrane</location>
        <topology evidence="1">Multi-pass membrane protein</topology>
    </subcellularLocation>
</comment>
<evidence type="ECO:0000259" key="13">
    <source>
        <dbReference type="PROSITE" id="PS50929"/>
    </source>
</evidence>
<dbReference type="Gene3D" id="1.20.1560.10">
    <property type="entry name" value="ABC transporter type 1, transmembrane domain"/>
    <property type="match status" value="1"/>
</dbReference>
<dbReference type="GO" id="GO:0043190">
    <property type="term" value="C:ATP-binding cassette (ABC) transporter complex"/>
    <property type="evidence" value="ECO:0007669"/>
    <property type="project" value="TreeGrafter"/>
</dbReference>
<evidence type="ECO:0000256" key="9">
    <source>
        <dbReference type="ARBA" id="ARBA00023136"/>
    </source>
</evidence>
<dbReference type="InterPro" id="IPR003593">
    <property type="entry name" value="AAA+_ATPase"/>
</dbReference>
<dbReference type="InterPro" id="IPR003439">
    <property type="entry name" value="ABC_transporter-like_ATP-bd"/>
</dbReference>
<keyword evidence="4" id="KW-0997">Cell inner membrane</keyword>
<dbReference type="EMBL" id="CP044067">
    <property type="protein sequence ID" value="QET05155.1"/>
    <property type="molecule type" value="Genomic_DNA"/>
</dbReference>
<dbReference type="OrthoDB" id="9760776at2"/>
<dbReference type="GO" id="GO:0140359">
    <property type="term" value="F:ABC-type transporter activity"/>
    <property type="evidence" value="ECO:0007669"/>
    <property type="project" value="InterPro"/>
</dbReference>
<dbReference type="GO" id="GO:0015833">
    <property type="term" value="P:peptide transport"/>
    <property type="evidence" value="ECO:0007669"/>
    <property type="project" value="InterPro"/>
</dbReference>
<evidence type="ECO:0000313" key="15">
    <source>
        <dbReference type="Proteomes" id="UP000322822"/>
    </source>
</evidence>
<dbReference type="GO" id="GO:0016887">
    <property type="term" value="F:ATP hydrolysis activity"/>
    <property type="evidence" value="ECO:0007669"/>
    <property type="project" value="InterPro"/>
</dbReference>
<evidence type="ECO:0000256" key="7">
    <source>
        <dbReference type="ARBA" id="ARBA00022840"/>
    </source>
</evidence>
<dbReference type="NCBIfam" id="TIGR01194">
    <property type="entry name" value="cyc_pep_trnsptr"/>
    <property type="match status" value="1"/>
</dbReference>
<dbReference type="GO" id="GO:1904680">
    <property type="term" value="F:peptide transmembrane transporter activity"/>
    <property type="evidence" value="ECO:0007669"/>
    <property type="project" value="InterPro"/>
</dbReference>
<keyword evidence="8 11" id="KW-1133">Transmembrane helix</keyword>
<evidence type="ECO:0000259" key="12">
    <source>
        <dbReference type="PROSITE" id="PS50893"/>
    </source>
</evidence>
<evidence type="ECO:0000256" key="2">
    <source>
        <dbReference type="ARBA" id="ARBA00022448"/>
    </source>
</evidence>
<dbReference type="RefSeq" id="WP_150375214.1">
    <property type="nucleotide sequence ID" value="NZ_CP044067.1"/>
</dbReference>
<evidence type="ECO:0000256" key="6">
    <source>
        <dbReference type="ARBA" id="ARBA00022741"/>
    </source>
</evidence>
<evidence type="ECO:0000256" key="8">
    <source>
        <dbReference type="ARBA" id="ARBA00022989"/>
    </source>
</evidence>
<dbReference type="Pfam" id="PF00005">
    <property type="entry name" value="ABC_tran"/>
    <property type="match status" value="1"/>
</dbReference>
<dbReference type="Gene3D" id="3.40.50.300">
    <property type="entry name" value="P-loop containing nucleotide triphosphate hydrolases"/>
    <property type="match status" value="1"/>
</dbReference>
<keyword evidence="2" id="KW-0813">Transport</keyword>
<evidence type="ECO:0000256" key="11">
    <source>
        <dbReference type="SAM" id="Phobius"/>
    </source>
</evidence>
<evidence type="ECO:0000256" key="5">
    <source>
        <dbReference type="ARBA" id="ARBA00022692"/>
    </source>
</evidence>
<feature type="transmembrane region" description="Helical" evidence="11">
    <location>
        <begin position="83"/>
        <end position="104"/>
    </location>
</feature>
<keyword evidence="7" id="KW-0067">ATP-binding</keyword>
<dbReference type="InterPro" id="IPR011527">
    <property type="entry name" value="ABC1_TM_dom"/>
</dbReference>
<feature type="transmembrane region" description="Helical" evidence="11">
    <location>
        <begin position="149"/>
        <end position="174"/>
    </location>
</feature>
<dbReference type="SUPFAM" id="SSF90123">
    <property type="entry name" value="ABC transporter transmembrane region"/>
    <property type="match status" value="1"/>
</dbReference>
<evidence type="ECO:0000313" key="14">
    <source>
        <dbReference type="EMBL" id="QET05155.1"/>
    </source>
</evidence>
<keyword evidence="3" id="KW-1003">Cell membrane</keyword>
<sequence>MTASPASASSSPPSTAPTAPAAPDAPSASARLSLRHVLFQASGRLLVLGTVASLGGGAAAVGLVATINAALRTPPDALAALGLRFAALAVLVLVCRTVSLMLFVRLNQTVLARLREHVGARLLAAPYRDLERLGGGKGMALLGEDTNQVATLLVAMPFIVMNGTIVVGCLSYLAWLSWQVFLLSLVAVFGGSLCYRASRKRSQRALREAAQWQDVLTGHFSAIFSGAKELKLNRARAAAFLGGPLADAIDRVRAHRTAGLSLLYLSLTIGSTLFFVVIGIILFVLQRPLGADAAVASGYTLVFLYMMAPLEGLLNSLPQMNLARVACQRIEQAAASLDADHAAPMQATVNGAIEPFRELALHGVTHRYHREAEDASFLLGPIDMSLRAGEVVFLVGGNGSGKTTLAKLLVGLYAPEGGHVSVNGRTLSGSVGAAMHREQCTAVFSDFHLFDSLVGLAGEGIDARANRLIARLQLQHKVSVANGMFSTRALSQGQRKRLALVAACLEDRPVIVLDEWAADQDPAFKAIFYREILGELRAQGKAVLVISHDDRYFDAADRMVWIENGRLTDTPPATGADTHANARVA</sequence>
<evidence type="ECO:0000256" key="1">
    <source>
        <dbReference type="ARBA" id="ARBA00004651"/>
    </source>
</evidence>
<evidence type="ECO:0000256" key="10">
    <source>
        <dbReference type="SAM" id="MobiDB-lite"/>
    </source>
</evidence>
<feature type="transmembrane region" description="Helical" evidence="11">
    <location>
        <begin position="262"/>
        <end position="284"/>
    </location>
</feature>
<dbReference type="InterPro" id="IPR027417">
    <property type="entry name" value="P-loop_NTPase"/>
</dbReference>
<name>A0A5P2HCQ5_9BURK</name>
<evidence type="ECO:0000256" key="3">
    <source>
        <dbReference type="ARBA" id="ARBA00022475"/>
    </source>
</evidence>
<feature type="transmembrane region" description="Helical" evidence="11">
    <location>
        <begin position="180"/>
        <end position="198"/>
    </location>
</feature>
<dbReference type="InterPro" id="IPR005898">
    <property type="entry name" value="Cyc_pep_transpt_SyrD/YojI"/>
</dbReference>
<dbReference type="Pfam" id="PF00664">
    <property type="entry name" value="ABC_membrane"/>
    <property type="match status" value="1"/>
</dbReference>
<dbReference type="PROSITE" id="PS50893">
    <property type="entry name" value="ABC_TRANSPORTER_2"/>
    <property type="match status" value="1"/>
</dbReference>
<feature type="transmembrane region" description="Helical" evidence="11">
    <location>
        <begin position="296"/>
        <end position="314"/>
    </location>
</feature>
<keyword evidence="5 11" id="KW-0812">Transmembrane</keyword>
<proteinExistence type="predicted"/>
<dbReference type="PANTHER" id="PTHR43553:SF11">
    <property type="entry name" value="ABC TRANSPORTER ATP-BINDING_PERMEASE PROTEIN YOJI"/>
    <property type="match status" value="1"/>
</dbReference>
<feature type="region of interest" description="Disordered" evidence="10">
    <location>
        <begin position="1"/>
        <end position="26"/>
    </location>
</feature>
<reference evidence="14 15" key="1">
    <citation type="submission" date="2019-09" db="EMBL/GenBank/DDBJ databases">
        <title>FDA dAtabase for Regulatory Grade micrObial Sequences (FDA-ARGOS): Supporting development and validation of Infectious Disease Dx tests.</title>
        <authorList>
            <person name="Sciortino C."/>
            <person name="Tallon L."/>
            <person name="Sadzewicz L."/>
            <person name="Vavikolanu K."/>
            <person name="Mehta A."/>
            <person name="Aluvathingal J."/>
            <person name="Nadendla S."/>
            <person name="Nandy P."/>
            <person name="Geyer C."/>
            <person name="Yan Y."/>
            <person name="Sichtig H."/>
        </authorList>
    </citation>
    <scope>NUCLEOTIDE SEQUENCE [LARGE SCALE GENOMIC DNA]</scope>
    <source>
        <strain evidence="14 15">FDAARGOS_664</strain>
    </source>
</reference>
<dbReference type="PROSITE" id="PS50929">
    <property type="entry name" value="ABC_TM1F"/>
    <property type="match status" value="1"/>
</dbReference>
<evidence type="ECO:0000256" key="4">
    <source>
        <dbReference type="ARBA" id="ARBA00022519"/>
    </source>
</evidence>
<protein>
    <submittedName>
        <fullName evidence="14">Cyclic peptide export ABC transporter</fullName>
    </submittedName>
</protein>
<accession>A0A5P2HCQ5</accession>
<dbReference type="Proteomes" id="UP000322822">
    <property type="component" value="Chromosome 2"/>
</dbReference>
<dbReference type="InterPro" id="IPR036640">
    <property type="entry name" value="ABC1_TM_sf"/>
</dbReference>
<gene>
    <name evidence="14" type="ORF">FOB72_24270</name>
</gene>
<dbReference type="AlphaFoldDB" id="A0A5P2HCQ5"/>
<feature type="transmembrane region" description="Helical" evidence="11">
    <location>
        <begin position="45"/>
        <end position="71"/>
    </location>
</feature>
<feature type="domain" description="ABC transporter" evidence="12">
    <location>
        <begin position="359"/>
        <end position="580"/>
    </location>
</feature>
<organism evidence="14 15">
    <name type="scientific">Cupriavidus pauculus</name>
    <dbReference type="NCBI Taxonomy" id="82633"/>
    <lineage>
        <taxon>Bacteria</taxon>
        <taxon>Pseudomonadati</taxon>
        <taxon>Pseudomonadota</taxon>
        <taxon>Betaproteobacteria</taxon>
        <taxon>Burkholderiales</taxon>
        <taxon>Burkholderiaceae</taxon>
        <taxon>Cupriavidus</taxon>
    </lineage>
</organism>